<dbReference type="InterPro" id="IPR000073">
    <property type="entry name" value="AB_hydrolase_1"/>
</dbReference>
<keyword evidence="3" id="KW-1185">Reference proteome</keyword>
<dbReference type="Pfam" id="PF00561">
    <property type="entry name" value="Abhydrolase_1"/>
    <property type="match status" value="1"/>
</dbReference>
<dbReference type="Proteomes" id="UP001501598">
    <property type="component" value="Unassembled WGS sequence"/>
</dbReference>
<evidence type="ECO:0000313" key="2">
    <source>
        <dbReference type="EMBL" id="GAA4558403.1"/>
    </source>
</evidence>
<dbReference type="RefSeq" id="WP_345426778.1">
    <property type="nucleotide sequence ID" value="NZ_BAABGT010000112.1"/>
</dbReference>
<dbReference type="PRINTS" id="PR00111">
    <property type="entry name" value="ABHYDROLASE"/>
</dbReference>
<organism evidence="2 3">
    <name type="scientific">Pseudonocardia xishanensis</name>
    <dbReference type="NCBI Taxonomy" id="630995"/>
    <lineage>
        <taxon>Bacteria</taxon>
        <taxon>Bacillati</taxon>
        <taxon>Actinomycetota</taxon>
        <taxon>Actinomycetes</taxon>
        <taxon>Pseudonocardiales</taxon>
        <taxon>Pseudonocardiaceae</taxon>
        <taxon>Pseudonocardia</taxon>
    </lineage>
</organism>
<dbReference type="Gene3D" id="3.40.50.1820">
    <property type="entry name" value="alpha/beta hydrolase"/>
    <property type="match status" value="1"/>
</dbReference>
<name>A0ABP8S3F1_9PSEU</name>
<dbReference type="SUPFAM" id="SSF53474">
    <property type="entry name" value="alpha/beta-Hydrolases"/>
    <property type="match status" value="1"/>
</dbReference>
<dbReference type="InterPro" id="IPR050266">
    <property type="entry name" value="AB_hydrolase_sf"/>
</dbReference>
<gene>
    <name evidence="2" type="primary">pcaD_2</name>
    <name evidence="2" type="ORF">GCM10023175_64490</name>
</gene>
<sequence length="271" mass="28406">MLASTDTGGDGEVVLFGHGLLFGGWMFRAQVAALRARYRCVTVDWPGQGDTPAGPCDMDTLTARAAQVIRAVGAPVHWVGLSMGGFVGLRLAARHPDLVRSLVLLDTSADAEDPGRAREHRLLALVQRWVGMRPIAGCVAPVVFGPAFLADPANGPVVGEWVGRLARGDRAGIRRAVLAVADRAPVAAELHRITAPTLVVVGADDLATPPDHAERIAAGIRGARLELLSDCGHSSSLERPDAVSALLSEFLGSLPAPVRGARSLRRRPAAG</sequence>
<dbReference type="EMBL" id="BAABGT010000112">
    <property type="protein sequence ID" value="GAA4558403.1"/>
    <property type="molecule type" value="Genomic_DNA"/>
</dbReference>
<accession>A0ABP8S3F1</accession>
<proteinExistence type="predicted"/>
<dbReference type="InterPro" id="IPR029058">
    <property type="entry name" value="AB_hydrolase_fold"/>
</dbReference>
<comment type="caution">
    <text evidence="2">The sequence shown here is derived from an EMBL/GenBank/DDBJ whole genome shotgun (WGS) entry which is preliminary data.</text>
</comment>
<feature type="domain" description="AB hydrolase-1" evidence="1">
    <location>
        <begin position="13"/>
        <end position="240"/>
    </location>
</feature>
<reference evidence="3" key="1">
    <citation type="journal article" date="2019" name="Int. J. Syst. Evol. Microbiol.">
        <title>The Global Catalogue of Microorganisms (GCM) 10K type strain sequencing project: providing services to taxonomists for standard genome sequencing and annotation.</title>
        <authorList>
            <consortium name="The Broad Institute Genomics Platform"/>
            <consortium name="The Broad Institute Genome Sequencing Center for Infectious Disease"/>
            <person name="Wu L."/>
            <person name="Ma J."/>
        </authorList>
    </citation>
    <scope>NUCLEOTIDE SEQUENCE [LARGE SCALE GENOMIC DNA]</scope>
    <source>
        <strain evidence="3">JCM 17906</strain>
    </source>
</reference>
<dbReference type="PANTHER" id="PTHR43798:SF29">
    <property type="entry name" value="AB HYDROLASE-1 DOMAIN-CONTAINING PROTEIN"/>
    <property type="match status" value="1"/>
</dbReference>
<evidence type="ECO:0000259" key="1">
    <source>
        <dbReference type="Pfam" id="PF00561"/>
    </source>
</evidence>
<evidence type="ECO:0000313" key="3">
    <source>
        <dbReference type="Proteomes" id="UP001501598"/>
    </source>
</evidence>
<protein>
    <submittedName>
        <fullName evidence="2">3-oxoadipate enol-lactonase</fullName>
    </submittedName>
</protein>
<dbReference type="PANTHER" id="PTHR43798">
    <property type="entry name" value="MONOACYLGLYCEROL LIPASE"/>
    <property type="match status" value="1"/>
</dbReference>